<comment type="caution">
    <text evidence="1">The sequence shown here is derived from an EMBL/GenBank/DDBJ whole genome shotgun (WGS) entry which is preliminary data.</text>
</comment>
<accession>A0AAV7KLL5</accession>
<keyword evidence="2" id="KW-1185">Reference proteome</keyword>
<dbReference type="Proteomes" id="UP001066276">
    <property type="component" value="Chromosome 12"/>
</dbReference>
<sequence>MGHSRLLARWLYRGIRAQLHTSLDTLKATWATDMGRDITVKEWTFLLQYATKVSHYTRVKLIWFYPFHLAYLTPHRLNRIYHTPTAHCPRCRTTDADLLHMIPACPSLTQYWTAIRATLTEIAEEPVYLSPAYFLLGMHPRKRTSKVLTRFMDLAMLLAKHQLTRHWKSPHASFSPLVERGGIMLEPG</sequence>
<reference evidence="1" key="1">
    <citation type="journal article" date="2022" name="bioRxiv">
        <title>Sequencing and chromosome-scale assembly of the giantPleurodeles waltlgenome.</title>
        <authorList>
            <person name="Brown T."/>
            <person name="Elewa A."/>
            <person name="Iarovenko S."/>
            <person name="Subramanian E."/>
            <person name="Araus A.J."/>
            <person name="Petzold A."/>
            <person name="Susuki M."/>
            <person name="Suzuki K.-i.T."/>
            <person name="Hayashi T."/>
            <person name="Toyoda A."/>
            <person name="Oliveira C."/>
            <person name="Osipova E."/>
            <person name="Leigh N.D."/>
            <person name="Simon A."/>
            <person name="Yun M.H."/>
        </authorList>
    </citation>
    <scope>NUCLEOTIDE SEQUENCE</scope>
    <source>
        <strain evidence="1">20211129_DDA</strain>
        <tissue evidence="1">Liver</tissue>
    </source>
</reference>
<dbReference type="AlphaFoldDB" id="A0AAV7KLL5"/>
<evidence type="ECO:0000313" key="1">
    <source>
        <dbReference type="EMBL" id="KAJ1079961.1"/>
    </source>
</evidence>
<protein>
    <recommendedName>
        <fullName evidence="3">Reverse transcriptase zinc-binding domain-containing protein</fullName>
    </recommendedName>
</protein>
<organism evidence="1 2">
    <name type="scientific">Pleurodeles waltl</name>
    <name type="common">Iberian ribbed newt</name>
    <dbReference type="NCBI Taxonomy" id="8319"/>
    <lineage>
        <taxon>Eukaryota</taxon>
        <taxon>Metazoa</taxon>
        <taxon>Chordata</taxon>
        <taxon>Craniata</taxon>
        <taxon>Vertebrata</taxon>
        <taxon>Euteleostomi</taxon>
        <taxon>Amphibia</taxon>
        <taxon>Batrachia</taxon>
        <taxon>Caudata</taxon>
        <taxon>Salamandroidea</taxon>
        <taxon>Salamandridae</taxon>
        <taxon>Pleurodelinae</taxon>
        <taxon>Pleurodeles</taxon>
    </lineage>
</organism>
<name>A0AAV7KLL5_PLEWA</name>
<dbReference type="EMBL" id="JANPWB010000016">
    <property type="protein sequence ID" value="KAJ1079961.1"/>
    <property type="molecule type" value="Genomic_DNA"/>
</dbReference>
<proteinExistence type="predicted"/>
<evidence type="ECO:0000313" key="2">
    <source>
        <dbReference type="Proteomes" id="UP001066276"/>
    </source>
</evidence>
<evidence type="ECO:0008006" key="3">
    <source>
        <dbReference type="Google" id="ProtNLM"/>
    </source>
</evidence>
<gene>
    <name evidence="1" type="ORF">NDU88_000183</name>
</gene>